<keyword evidence="7" id="KW-0460">Magnesium</keyword>
<evidence type="ECO:0000256" key="2">
    <source>
        <dbReference type="ARBA" id="ARBA00006706"/>
    </source>
</evidence>
<gene>
    <name evidence="13" type="ORF">E5259_09215</name>
</gene>
<dbReference type="FunFam" id="1.10.600.10:FF:000001">
    <property type="entry name" value="Geranylgeranyl diphosphate synthase"/>
    <property type="match status" value="1"/>
</dbReference>
<evidence type="ECO:0000256" key="4">
    <source>
        <dbReference type="ARBA" id="ARBA00015100"/>
    </source>
</evidence>
<evidence type="ECO:0000313" key="14">
    <source>
        <dbReference type="Proteomes" id="UP000515789"/>
    </source>
</evidence>
<evidence type="ECO:0000256" key="3">
    <source>
        <dbReference type="ARBA" id="ARBA00012439"/>
    </source>
</evidence>
<dbReference type="Gene3D" id="1.10.600.10">
    <property type="entry name" value="Farnesyl Diphosphate Synthase"/>
    <property type="match status" value="1"/>
</dbReference>
<dbReference type="GeneID" id="75055823"/>
<dbReference type="AlphaFoldDB" id="A0A7G5MT16"/>
<dbReference type="InterPro" id="IPR008949">
    <property type="entry name" value="Isoprenoid_synthase_dom_sf"/>
</dbReference>
<evidence type="ECO:0000256" key="11">
    <source>
        <dbReference type="ARBA" id="ARBA00049399"/>
    </source>
</evidence>
<dbReference type="Pfam" id="PF00348">
    <property type="entry name" value="polyprenyl_synt"/>
    <property type="match status" value="1"/>
</dbReference>
<reference evidence="13 14" key="1">
    <citation type="submission" date="2019-04" db="EMBL/GenBank/DDBJ databases">
        <authorList>
            <person name="Schori C."/>
            <person name="Ahrens C."/>
        </authorList>
    </citation>
    <scope>NUCLEOTIDE SEQUENCE [LARGE SCALE GENOMIC DNA]</scope>
    <source>
        <strain evidence="13 14">DSM 2950</strain>
    </source>
</reference>
<dbReference type="EC" id="2.5.1.10" evidence="3"/>
<evidence type="ECO:0000256" key="1">
    <source>
        <dbReference type="ARBA" id="ARBA00001946"/>
    </source>
</evidence>
<organism evidence="13 14">
    <name type="scientific">Blautia producta</name>
    <dbReference type="NCBI Taxonomy" id="33035"/>
    <lineage>
        <taxon>Bacteria</taxon>
        <taxon>Bacillati</taxon>
        <taxon>Bacillota</taxon>
        <taxon>Clostridia</taxon>
        <taxon>Lachnospirales</taxon>
        <taxon>Lachnospiraceae</taxon>
        <taxon>Blautia</taxon>
    </lineage>
</organism>
<dbReference type="RefSeq" id="WP_018596511.1">
    <property type="nucleotide sequence ID" value="NZ_AP031416.1"/>
</dbReference>
<proteinExistence type="inferred from homology"/>
<keyword evidence="8" id="KW-0414">Isoprene biosynthesis</keyword>
<evidence type="ECO:0000256" key="10">
    <source>
        <dbReference type="ARBA" id="ARBA00032873"/>
    </source>
</evidence>
<comment type="similarity">
    <text evidence="2 12">Belongs to the FPP/GGPP synthase family.</text>
</comment>
<dbReference type="InterPro" id="IPR053378">
    <property type="entry name" value="Prenyl_diphosphate_synthase"/>
</dbReference>
<dbReference type="InterPro" id="IPR033749">
    <property type="entry name" value="Polyprenyl_synt_CS"/>
</dbReference>
<dbReference type="PROSITE" id="PS00444">
    <property type="entry name" value="POLYPRENYL_SYNTHASE_2"/>
    <property type="match status" value="1"/>
</dbReference>
<evidence type="ECO:0000313" key="13">
    <source>
        <dbReference type="EMBL" id="QMW77759.1"/>
    </source>
</evidence>
<dbReference type="GO" id="GO:0004337">
    <property type="term" value="F:(2E,6E)-farnesyl diphosphate synthase activity"/>
    <property type="evidence" value="ECO:0007669"/>
    <property type="project" value="UniProtKB-EC"/>
</dbReference>
<evidence type="ECO:0000256" key="12">
    <source>
        <dbReference type="RuleBase" id="RU004466"/>
    </source>
</evidence>
<evidence type="ECO:0000256" key="6">
    <source>
        <dbReference type="ARBA" id="ARBA00022723"/>
    </source>
</evidence>
<dbReference type="GO" id="GO:0046872">
    <property type="term" value="F:metal ion binding"/>
    <property type="evidence" value="ECO:0007669"/>
    <property type="project" value="UniProtKB-KW"/>
</dbReference>
<comment type="cofactor">
    <cofactor evidence="1">
        <name>Mg(2+)</name>
        <dbReference type="ChEBI" id="CHEBI:18420"/>
    </cofactor>
</comment>
<dbReference type="CDD" id="cd00685">
    <property type="entry name" value="Trans_IPPS_HT"/>
    <property type="match status" value="1"/>
</dbReference>
<comment type="catalytic activity">
    <reaction evidence="11">
        <text>isopentenyl diphosphate + (2E)-geranyl diphosphate = (2E,6E)-farnesyl diphosphate + diphosphate</text>
        <dbReference type="Rhea" id="RHEA:19361"/>
        <dbReference type="ChEBI" id="CHEBI:33019"/>
        <dbReference type="ChEBI" id="CHEBI:58057"/>
        <dbReference type="ChEBI" id="CHEBI:128769"/>
        <dbReference type="ChEBI" id="CHEBI:175763"/>
        <dbReference type="EC" id="2.5.1.10"/>
    </reaction>
</comment>
<sequence>MNFKEELQKRTDLAEKIIRKYLPQESGFSKNMAEAVNYSMLAGGKRLRPVFMYETYRMLGGNKELVEPFMAAMEMVHTHSLIHDDLPALDNDQYRRGRKTTHVVYGESTAILAGDALLNYAYETAFTAFDMDCAWEESMQMRIAKALKILGRKTGIHGMLGGQGVDVENDGKPLSREMLDYIYENKTSALIECAMMIGAVLAGASKEETEKIEQAASRIGIAFQIQDDILDVTGSTKELGKAVGSDEKNHKTTYVTLEGIEKAGEKVRILTDEAIGLLQELPGEKEFLTELLISLCTRRK</sequence>
<dbReference type="GO" id="GO:0016114">
    <property type="term" value="P:terpenoid biosynthetic process"/>
    <property type="evidence" value="ECO:0007669"/>
    <property type="project" value="UniProtKB-ARBA"/>
</dbReference>
<evidence type="ECO:0000256" key="7">
    <source>
        <dbReference type="ARBA" id="ARBA00022842"/>
    </source>
</evidence>
<evidence type="ECO:0000256" key="5">
    <source>
        <dbReference type="ARBA" id="ARBA00022679"/>
    </source>
</evidence>
<protein>
    <recommendedName>
        <fullName evidence="4">Farnesyl diphosphate synthase</fullName>
        <ecNumber evidence="3">2.5.1.10</ecNumber>
    </recommendedName>
    <alternativeName>
        <fullName evidence="10">(2E,6E)-farnesyl diphosphate synthase</fullName>
    </alternativeName>
    <alternativeName>
        <fullName evidence="9">Geranyltranstransferase</fullName>
    </alternativeName>
</protein>
<evidence type="ECO:0000256" key="8">
    <source>
        <dbReference type="ARBA" id="ARBA00023229"/>
    </source>
</evidence>
<name>A0A7G5MT16_9FIRM</name>
<dbReference type="EMBL" id="CP039126">
    <property type="protein sequence ID" value="QMW77759.1"/>
    <property type="molecule type" value="Genomic_DNA"/>
</dbReference>
<keyword evidence="6" id="KW-0479">Metal-binding</keyword>
<dbReference type="SFLD" id="SFLDG01017">
    <property type="entry name" value="Polyprenyl_Transferase_Like"/>
    <property type="match status" value="1"/>
</dbReference>
<dbReference type="InterPro" id="IPR000092">
    <property type="entry name" value="Polyprenyl_synt"/>
</dbReference>
<dbReference type="SFLD" id="SFLDS00005">
    <property type="entry name" value="Isoprenoid_Synthase_Type_I"/>
    <property type="match status" value="1"/>
</dbReference>
<evidence type="ECO:0000256" key="9">
    <source>
        <dbReference type="ARBA" id="ARBA00032380"/>
    </source>
</evidence>
<accession>A0A7G5MT16</accession>
<dbReference type="GO" id="GO:0005737">
    <property type="term" value="C:cytoplasm"/>
    <property type="evidence" value="ECO:0007669"/>
    <property type="project" value="UniProtKB-ARBA"/>
</dbReference>
<dbReference type="NCBIfam" id="NF045485">
    <property type="entry name" value="FPPsyn"/>
    <property type="match status" value="1"/>
</dbReference>
<dbReference type="PROSITE" id="PS00723">
    <property type="entry name" value="POLYPRENYL_SYNTHASE_1"/>
    <property type="match status" value="1"/>
</dbReference>
<dbReference type="PANTHER" id="PTHR43281">
    <property type="entry name" value="FARNESYL DIPHOSPHATE SYNTHASE"/>
    <property type="match status" value="1"/>
</dbReference>
<dbReference type="PANTHER" id="PTHR43281:SF1">
    <property type="entry name" value="FARNESYL DIPHOSPHATE SYNTHASE"/>
    <property type="match status" value="1"/>
</dbReference>
<dbReference type="SUPFAM" id="SSF48576">
    <property type="entry name" value="Terpenoid synthases"/>
    <property type="match status" value="1"/>
</dbReference>
<dbReference type="Proteomes" id="UP000515789">
    <property type="component" value="Chromosome"/>
</dbReference>
<keyword evidence="5 12" id="KW-0808">Transferase</keyword>